<gene>
    <name evidence="2" type="ORF">F2Q69_00044770</name>
</gene>
<comment type="caution">
    <text evidence="2">The sequence shown here is derived from an EMBL/GenBank/DDBJ whole genome shotgun (WGS) entry which is preliminary data.</text>
</comment>
<name>A0A8S9NQU1_BRACR</name>
<dbReference type="EMBL" id="QGKX02001621">
    <property type="protein sequence ID" value="KAF3504541.1"/>
    <property type="molecule type" value="Genomic_DNA"/>
</dbReference>
<evidence type="ECO:0000256" key="1">
    <source>
        <dbReference type="SAM" id="MobiDB-lite"/>
    </source>
</evidence>
<dbReference type="Proteomes" id="UP000712600">
    <property type="component" value="Unassembled WGS sequence"/>
</dbReference>
<evidence type="ECO:0000313" key="2">
    <source>
        <dbReference type="EMBL" id="KAF3504541.1"/>
    </source>
</evidence>
<dbReference type="AlphaFoldDB" id="A0A8S9NQU1"/>
<evidence type="ECO:0000313" key="3">
    <source>
        <dbReference type="Proteomes" id="UP000712600"/>
    </source>
</evidence>
<accession>A0A8S9NQU1</accession>
<feature type="region of interest" description="Disordered" evidence="1">
    <location>
        <begin position="74"/>
        <end position="97"/>
    </location>
</feature>
<organism evidence="2 3">
    <name type="scientific">Brassica cretica</name>
    <name type="common">Mustard</name>
    <dbReference type="NCBI Taxonomy" id="69181"/>
    <lineage>
        <taxon>Eukaryota</taxon>
        <taxon>Viridiplantae</taxon>
        <taxon>Streptophyta</taxon>
        <taxon>Embryophyta</taxon>
        <taxon>Tracheophyta</taxon>
        <taxon>Spermatophyta</taxon>
        <taxon>Magnoliopsida</taxon>
        <taxon>eudicotyledons</taxon>
        <taxon>Gunneridae</taxon>
        <taxon>Pentapetalae</taxon>
        <taxon>rosids</taxon>
        <taxon>malvids</taxon>
        <taxon>Brassicales</taxon>
        <taxon>Brassicaceae</taxon>
        <taxon>Brassiceae</taxon>
        <taxon>Brassica</taxon>
    </lineage>
</organism>
<reference evidence="2" key="1">
    <citation type="submission" date="2019-12" db="EMBL/GenBank/DDBJ databases">
        <title>Genome sequencing and annotation of Brassica cretica.</title>
        <authorList>
            <person name="Studholme D.J."/>
            <person name="Sarris P."/>
        </authorList>
    </citation>
    <scope>NUCLEOTIDE SEQUENCE</scope>
    <source>
        <strain evidence="2">PFS-109/04</strain>
        <tissue evidence="2">Leaf</tissue>
    </source>
</reference>
<protein>
    <submittedName>
        <fullName evidence="2">Uncharacterized protein</fullName>
    </submittedName>
</protein>
<sequence>MRCWVKNHPVKAQSPDHPGSVILSKEPSHQADFSRHVGSLSKAQVKKVARFLPNPEKHWGPKVVVRFDVARPVADSHLSRATSRKSQVAGRATRKRT</sequence>
<proteinExistence type="predicted"/>